<feature type="chain" id="PRO_5004501764" description="SnoaL-like domain-containing protein" evidence="2">
    <location>
        <begin position="25"/>
        <end position="210"/>
    </location>
</feature>
<evidence type="ECO:0000313" key="3">
    <source>
        <dbReference type="EMBL" id="EPD32918.1"/>
    </source>
</evidence>
<gene>
    <name evidence="3" type="ORF">HMPREF9306_01226</name>
</gene>
<dbReference type="RefSeq" id="WP_016456056.1">
    <property type="nucleotide sequence ID" value="NZ_KE150269.1"/>
</dbReference>
<dbReference type="STRING" id="883161.HMPREF9306_01226"/>
<accession>S2VZF7</accession>
<dbReference type="Proteomes" id="UP000014417">
    <property type="component" value="Unassembled WGS sequence"/>
</dbReference>
<evidence type="ECO:0000313" key="4">
    <source>
        <dbReference type="Proteomes" id="UP000014417"/>
    </source>
</evidence>
<organism evidence="3 4">
    <name type="scientific">Propionimicrobium lymphophilum ACS-093-V-SCH5</name>
    <dbReference type="NCBI Taxonomy" id="883161"/>
    <lineage>
        <taxon>Bacteria</taxon>
        <taxon>Bacillati</taxon>
        <taxon>Actinomycetota</taxon>
        <taxon>Actinomycetes</taxon>
        <taxon>Propionibacteriales</taxon>
        <taxon>Propionibacteriaceae</taxon>
        <taxon>Propionimicrobium</taxon>
    </lineage>
</organism>
<dbReference type="HOGENOM" id="CLU_1309218_0_0_11"/>
<dbReference type="EMBL" id="AGZR01000006">
    <property type="protein sequence ID" value="EPD32918.1"/>
    <property type="molecule type" value="Genomic_DNA"/>
</dbReference>
<sequence length="210" mass="23272">MSKAKALTALLLLAPIMLSGCSKDKPSEQTEVSVAPPSVTATPSTEGETPGQGEEGQNDGGWAQISRDERDQITDTISKFIQTRYTLDCKSYPTLCWNPADAIEYTTDSHRMWLEGLSAPDWEPQEVDEIIVNEYKAADESHKAALRHINSVTINPADHNQAFVDLSWAITMNSNQRKMPYTKENESRWTMGKVDGQWLISSESAPLPGD</sequence>
<proteinExistence type="predicted"/>
<keyword evidence="4" id="KW-1185">Reference proteome</keyword>
<name>S2VZF7_9ACTN</name>
<feature type="region of interest" description="Disordered" evidence="1">
    <location>
        <begin position="22"/>
        <end position="62"/>
    </location>
</feature>
<evidence type="ECO:0000256" key="2">
    <source>
        <dbReference type="SAM" id="SignalP"/>
    </source>
</evidence>
<reference evidence="3 4" key="1">
    <citation type="submission" date="2013-04" db="EMBL/GenBank/DDBJ databases">
        <title>The Genome Sequence of Propionimicrobium lymphophilum ACS-093-V-SCH5.</title>
        <authorList>
            <consortium name="The Broad Institute Genomics Platform"/>
            <person name="Earl A."/>
            <person name="Ward D."/>
            <person name="Feldgarden M."/>
            <person name="Gevers D."/>
            <person name="Saerens B."/>
            <person name="Vaneechoutte M."/>
            <person name="Walker B."/>
            <person name="Young S."/>
            <person name="Zeng Q."/>
            <person name="Gargeya S."/>
            <person name="Fitzgerald M."/>
            <person name="Haas B."/>
            <person name="Abouelleil A."/>
            <person name="Allen A.W."/>
            <person name="Alvarado L."/>
            <person name="Arachchi H.M."/>
            <person name="Berlin A.M."/>
            <person name="Chapman S.B."/>
            <person name="Gainer-Dewar J."/>
            <person name="Goldberg J."/>
            <person name="Griggs A."/>
            <person name="Gujja S."/>
            <person name="Hansen M."/>
            <person name="Howarth C."/>
            <person name="Imamovic A."/>
            <person name="Ireland A."/>
            <person name="Larimer J."/>
            <person name="McCowan C."/>
            <person name="Murphy C."/>
            <person name="Pearson M."/>
            <person name="Poon T.W."/>
            <person name="Priest M."/>
            <person name="Roberts A."/>
            <person name="Saif S."/>
            <person name="Shea T."/>
            <person name="Sisk P."/>
            <person name="Sykes S."/>
            <person name="Wortman J."/>
            <person name="Nusbaum C."/>
            <person name="Birren B."/>
        </authorList>
    </citation>
    <scope>NUCLEOTIDE SEQUENCE [LARGE SCALE GENOMIC DNA]</scope>
    <source>
        <strain evidence="3 4">ACS-093-V-SCH5</strain>
    </source>
</reference>
<comment type="caution">
    <text evidence="3">The sequence shown here is derived from an EMBL/GenBank/DDBJ whole genome shotgun (WGS) entry which is preliminary data.</text>
</comment>
<protein>
    <recommendedName>
        <fullName evidence="5">SnoaL-like domain-containing protein</fullName>
    </recommendedName>
</protein>
<evidence type="ECO:0000256" key="1">
    <source>
        <dbReference type="SAM" id="MobiDB-lite"/>
    </source>
</evidence>
<feature type="signal peptide" evidence="2">
    <location>
        <begin position="1"/>
        <end position="24"/>
    </location>
</feature>
<dbReference type="PROSITE" id="PS51257">
    <property type="entry name" value="PROKAR_LIPOPROTEIN"/>
    <property type="match status" value="1"/>
</dbReference>
<keyword evidence="2" id="KW-0732">Signal</keyword>
<evidence type="ECO:0008006" key="5">
    <source>
        <dbReference type="Google" id="ProtNLM"/>
    </source>
</evidence>
<dbReference type="AlphaFoldDB" id="S2VZF7"/>